<feature type="transmembrane region" description="Helical" evidence="10">
    <location>
        <begin position="56"/>
        <end position="75"/>
    </location>
</feature>
<dbReference type="InterPro" id="IPR048279">
    <property type="entry name" value="MdtK-like"/>
</dbReference>
<keyword evidence="3" id="KW-0050">Antiport</keyword>
<evidence type="ECO:0000256" key="8">
    <source>
        <dbReference type="ARBA" id="ARBA00023136"/>
    </source>
</evidence>
<evidence type="ECO:0000256" key="9">
    <source>
        <dbReference type="ARBA" id="ARBA00031636"/>
    </source>
</evidence>
<dbReference type="RefSeq" id="WP_005880004.1">
    <property type="nucleotide sequence ID" value="NZ_CP019430.1"/>
</dbReference>
<feature type="transmembrane region" description="Helical" evidence="10">
    <location>
        <begin position="161"/>
        <end position="185"/>
    </location>
</feature>
<dbReference type="HOGENOM" id="CLU_012893_6_3_4"/>
<comment type="subcellular location">
    <subcellularLocation>
        <location evidence="1">Cell inner membrane</location>
        <topology evidence="1">Multi-pass membrane protein</topology>
    </subcellularLocation>
</comment>
<feature type="transmembrane region" description="Helical" evidence="10">
    <location>
        <begin position="95"/>
        <end position="116"/>
    </location>
</feature>
<evidence type="ECO:0000256" key="5">
    <source>
        <dbReference type="ARBA" id="ARBA00022692"/>
    </source>
</evidence>
<evidence type="ECO:0000256" key="2">
    <source>
        <dbReference type="ARBA" id="ARBA00022448"/>
    </source>
</evidence>
<proteinExistence type="predicted"/>
<feature type="transmembrane region" description="Helical" evidence="10">
    <location>
        <begin position="258"/>
        <end position="279"/>
    </location>
</feature>
<feature type="transmembrane region" description="Helical" evidence="10">
    <location>
        <begin position="285"/>
        <end position="304"/>
    </location>
</feature>
<keyword evidence="4" id="KW-1003">Cell membrane</keyword>
<accession>C3X8F9</accession>
<keyword evidence="2" id="KW-0813">Transport</keyword>
<keyword evidence="7" id="KW-0406">Ion transport</keyword>
<evidence type="ECO:0000313" key="12">
    <source>
        <dbReference type="Proteomes" id="UP000005089"/>
    </source>
</evidence>
<keyword evidence="12" id="KW-1185">Reference proteome</keyword>
<dbReference type="STRING" id="847.BRW83_1732"/>
<dbReference type="EMBL" id="GG658170">
    <property type="protein sequence ID" value="EEO29485.1"/>
    <property type="molecule type" value="Genomic_DNA"/>
</dbReference>
<dbReference type="OrthoDB" id="9780160at2"/>
<gene>
    <name evidence="11" type="ORF">OFBG_00513</name>
</gene>
<dbReference type="CDD" id="cd13131">
    <property type="entry name" value="MATE_NorM_like"/>
    <property type="match status" value="1"/>
</dbReference>
<dbReference type="GO" id="GO:0015297">
    <property type="term" value="F:antiporter activity"/>
    <property type="evidence" value="ECO:0007669"/>
    <property type="project" value="UniProtKB-KW"/>
</dbReference>
<organism evidence="11 12">
    <name type="scientific">Oxalobacter formigenes OXCC13</name>
    <dbReference type="NCBI Taxonomy" id="556269"/>
    <lineage>
        <taxon>Bacteria</taxon>
        <taxon>Pseudomonadati</taxon>
        <taxon>Pseudomonadota</taxon>
        <taxon>Betaproteobacteria</taxon>
        <taxon>Burkholderiales</taxon>
        <taxon>Oxalobacteraceae</taxon>
        <taxon>Oxalobacter</taxon>
    </lineage>
</organism>
<dbReference type="PIRSF" id="PIRSF006603">
    <property type="entry name" value="DinF"/>
    <property type="match status" value="1"/>
</dbReference>
<sequence>MSQPTSYPDHYRKLITLGVPIIIGQIGMIILGFADTIMIGHHSTEELGAASFVNNLFNLVIIGSTGFSYGLTPVIGQLFGHNDRSAIGGKLKNALLANFIVALVFILGMTVLFFNIDNLNQPAELIPLIKPYYLVLLGSLIFILLFNAFKQFADGIMDTRTSMWILLIGNLIHIVLNYALIYGAAGLPELGLFGAGISTLFSRFLMMAIFIGIFLYLPRYREYRQGFFCSHFNRADFRQLNAMGWPLALQMGMETASFSLTTIMVGWISTIALAAHQVMLTISTIFFMMYYGMGAATAIRVAYYKGQENLPDLRRAAFSGFHLIMVMAVIATGIFWQFRHSIGTLFTDNTLVTATVASLFIPMMIYQFGDALQIAFANSLRGISDVKIMMVFSFIAYFVISLSASYVFGFVLGYGIVGIWMAFPFGLTSAGIMFWLRFLCKTRKPLAK</sequence>
<dbReference type="PANTHER" id="PTHR43298:SF2">
    <property type="entry name" value="FMN_FAD EXPORTER YEEO-RELATED"/>
    <property type="match status" value="1"/>
</dbReference>
<dbReference type="GO" id="GO:0042910">
    <property type="term" value="F:xenobiotic transmembrane transporter activity"/>
    <property type="evidence" value="ECO:0007669"/>
    <property type="project" value="InterPro"/>
</dbReference>
<dbReference type="eggNOG" id="COG0534">
    <property type="taxonomic scope" value="Bacteria"/>
</dbReference>
<name>C3X8F9_OXAFO</name>
<dbReference type="GO" id="GO:0005886">
    <property type="term" value="C:plasma membrane"/>
    <property type="evidence" value="ECO:0007669"/>
    <property type="project" value="UniProtKB-SubCell"/>
</dbReference>
<feature type="transmembrane region" description="Helical" evidence="10">
    <location>
        <begin position="316"/>
        <end position="338"/>
    </location>
</feature>
<protein>
    <recommendedName>
        <fullName evidence="9">Multidrug-efflux transporter</fullName>
    </recommendedName>
</protein>
<feature type="transmembrane region" description="Helical" evidence="10">
    <location>
        <begin position="131"/>
        <end position="149"/>
    </location>
</feature>
<dbReference type="Pfam" id="PF01554">
    <property type="entry name" value="MatE"/>
    <property type="match status" value="2"/>
</dbReference>
<evidence type="ECO:0000256" key="4">
    <source>
        <dbReference type="ARBA" id="ARBA00022475"/>
    </source>
</evidence>
<dbReference type="InterPro" id="IPR002528">
    <property type="entry name" value="MATE_fam"/>
</dbReference>
<evidence type="ECO:0000256" key="10">
    <source>
        <dbReference type="SAM" id="Phobius"/>
    </source>
</evidence>
<dbReference type="GeneID" id="77135573"/>
<keyword evidence="8 10" id="KW-0472">Membrane</keyword>
<feature type="transmembrane region" description="Helical" evidence="10">
    <location>
        <begin position="14"/>
        <end position="34"/>
    </location>
</feature>
<evidence type="ECO:0000256" key="7">
    <source>
        <dbReference type="ARBA" id="ARBA00023065"/>
    </source>
</evidence>
<feature type="transmembrane region" description="Helical" evidence="10">
    <location>
        <begin position="350"/>
        <end position="368"/>
    </location>
</feature>
<evidence type="ECO:0000256" key="6">
    <source>
        <dbReference type="ARBA" id="ARBA00022989"/>
    </source>
</evidence>
<dbReference type="Proteomes" id="UP000005089">
    <property type="component" value="Unassembled WGS sequence"/>
</dbReference>
<keyword evidence="6 10" id="KW-1133">Transmembrane helix</keyword>
<feature type="transmembrane region" description="Helical" evidence="10">
    <location>
        <begin position="414"/>
        <end position="436"/>
    </location>
</feature>
<evidence type="ECO:0000256" key="1">
    <source>
        <dbReference type="ARBA" id="ARBA00004429"/>
    </source>
</evidence>
<keyword evidence="5 10" id="KW-0812">Transmembrane</keyword>
<feature type="transmembrane region" description="Helical" evidence="10">
    <location>
        <begin position="191"/>
        <end position="217"/>
    </location>
</feature>
<feature type="transmembrane region" description="Helical" evidence="10">
    <location>
        <begin position="388"/>
        <end position="408"/>
    </location>
</feature>
<reference evidence="11 12" key="1">
    <citation type="submission" date="2009-02" db="EMBL/GenBank/DDBJ databases">
        <title>The Genome Sequence of Oxalobacter formigenes OXCC13.</title>
        <authorList>
            <consortium name="The Broad Institute Genome Sequencing Platform"/>
            <person name="Ward D."/>
            <person name="Young S.K."/>
            <person name="Kodira C.D."/>
            <person name="Zeng Q."/>
            <person name="Koehrsen M."/>
            <person name="Alvarado L."/>
            <person name="Berlin A."/>
            <person name="Borenstein D."/>
            <person name="Chen Z."/>
            <person name="Engels R."/>
            <person name="Freedman E."/>
            <person name="Gellesch M."/>
            <person name="Goldberg J."/>
            <person name="Griggs A."/>
            <person name="Gujja S."/>
            <person name="Heiman D."/>
            <person name="Hepburn T."/>
            <person name="Howarth C."/>
            <person name="Jen D."/>
            <person name="Larson L."/>
            <person name="Lewis B."/>
            <person name="Mehta T."/>
            <person name="Park D."/>
            <person name="Pearson M."/>
            <person name="Roberts A."/>
            <person name="Saif S."/>
            <person name="Shea T."/>
            <person name="Shenoy N."/>
            <person name="Sisk P."/>
            <person name="Stolte C."/>
            <person name="Sykes S."/>
            <person name="Walk T."/>
            <person name="White J."/>
            <person name="Yandava C."/>
            <person name="Allison M.J."/>
            <person name="Lander E."/>
            <person name="Nusbaum C."/>
            <person name="Galagan J."/>
            <person name="Birren B."/>
        </authorList>
    </citation>
    <scope>NUCLEOTIDE SEQUENCE [LARGE SCALE GENOMIC DNA]</scope>
    <source>
        <strain evidence="11 12">OXCC13</strain>
    </source>
</reference>
<dbReference type="InterPro" id="IPR050222">
    <property type="entry name" value="MATE_MdtK"/>
</dbReference>
<dbReference type="GO" id="GO:0006811">
    <property type="term" value="P:monoatomic ion transport"/>
    <property type="evidence" value="ECO:0007669"/>
    <property type="project" value="UniProtKB-KW"/>
</dbReference>
<dbReference type="PANTHER" id="PTHR43298">
    <property type="entry name" value="MULTIDRUG RESISTANCE PROTEIN NORM-RELATED"/>
    <property type="match status" value="1"/>
</dbReference>
<evidence type="ECO:0000313" key="11">
    <source>
        <dbReference type="EMBL" id="EEO29485.1"/>
    </source>
</evidence>
<evidence type="ECO:0000256" key="3">
    <source>
        <dbReference type="ARBA" id="ARBA00022449"/>
    </source>
</evidence>
<dbReference type="NCBIfam" id="TIGR00797">
    <property type="entry name" value="matE"/>
    <property type="match status" value="1"/>
</dbReference>
<dbReference type="AlphaFoldDB" id="C3X8F9"/>